<evidence type="ECO:0000313" key="3">
    <source>
        <dbReference type="Proteomes" id="UP000054564"/>
    </source>
</evidence>
<dbReference type="EMBL" id="AJIL01000160">
    <property type="protein sequence ID" value="KNE92593.1"/>
    <property type="molecule type" value="Genomic_DNA"/>
</dbReference>
<name>A0A0L0UZY3_9BASI</name>
<dbReference type="Proteomes" id="UP000054564">
    <property type="component" value="Unassembled WGS sequence"/>
</dbReference>
<feature type="region of interest" description="Disordered" evidence="1">
    <location>
        <begin position="51"/>
        <end position="155"/>
    </location>
</feature>
<evidence type="ECO:0000256" key="1">
    <source>
        <dbReference type="SAM" id="MobiDB-lite"/>
    </source>
</evidence>
<dbReference type="AlphaFoldDB" id="A0A0L0UZY3"/>
<evidence type="ECO:0000313" key="2">
    <source>
        <dbReference type="EMBL" id="KNE92593.1"/>
    </source>
</evidence>
<protein>
    <submittedName>
        <fullName evidence="2">Uncharacterized protein</fullName>
    </submittedName>
</protein>
<feature type="compositionally biased region" description="Low complexity" evidence="1">
    <location>
        <begin position="72"/>
        <end position="82"/>
    </location>
</feature>
<keyword evidence="3" id="KW-1185">Reference proteome</keyword>
<proteinExistence type="predicted"/>
<organism evidence="2 3">
    <name type="scientific">Puccinia striiformis f. sp. tritici PST-78</name>
    <dbReference type="NCBI Taxonomy" id="1165861"/>
    <lineage>
        <taxon>Eukaryota</taxon>
        <taxon>Fungi</taxon>
        <taxon>Dikarya</taxon>
        <taxon>Basidiomycota</taxon>
        <taxon>Pucciniomycotina</taxon>
        <taxon>Pucciniomycetes</taxon>
        <taxon>Pucciniales</taxon>
        <taxon>Pucciniaceae</taxon>
        <taxon>Puccinia</taxon>
    </lineage>
</organism>
<accession>A0A0L0UZY3</accession>
<reference evidence="3" key="1">
    <citation type="submission" date="2014-03" db="EMBL/GenBank/DDBJ databases">
        <title>The Genome Sequence of Puccinia striiformis f. sp. tritici PST-78.</title>
        <authorList>
            <consortium name="The Broad Institute Genome Sequencing Platform"/>
            <person name="Cuomo C."/>
            <person name="Hulbert S."/>
            <person name="Chen X."/>
            <person name="Walker B."/>
            <person name="Young S.K."/>
            <person name="Zeng Q."/>
            <person name="Gargeya S."/>
            <person name="Fitzgerald M."/>
            <person name="Haas B."/>
            <person name="Abouelleil A."/>
            <person name="Alvarado L."/>
            <person name="Arachchi H.M."/>
            <person name="Berlin A.M."/>
            <person name="Chapman S.B."/>
            <person name="Goldberg J."/>
            <person name="Griggs A."/>
            <person name="Gujja S."/>
            <person name="Hansen M."/>
            <person name="Howarth C."/>
            <person name="Imamovic A."/>
            <person name="Larimer J."/>
            <person name="McCowan C."/>
            <person name="Montmayeur A."/>
            <person name="Murphy C."/>
            <person name="Neiman D."/>
            <person name="Pearson M."/>
            <person name="Priest M."/>
            <person name="Roberts A."/>
            <person name="Saif S."/>
            <person name="Shea T."/>
            <person name="Sisk P."/>
            <person name="Sykes S."/>
            <person name="Wortman J."/>
            <person name="Nusbaum C."/>
            <person name="Birren B."/>
        </authorList>
    </citation>
    <scope>NUCLEOTIDE SEQUENCE [LARGE SCALE GENOMIC DNA]</scope>
    <source>
        <strain evidence="3">race PST-78</strain>
    </source>
</reference>
<sequence>MVKELSHPGTSLAYNGQQAQHIDLPANFFPMPKGVRADWGDMLWIAQGLPKRERGADEVDPEPKKKVKSAKKTTVPVAVVTPGSQVQVEDGPSDEEVDRMVNELGEHLDDTFPDGEPDGDQRSDNGEEDSDHGDEERGRRLAESQFVLNSVSVAK</sequence>
<gene>
    <name evidence="2" type="ORF">PSTG_14026</name>
</gene>
<feature type="compositionally biased region" description="Basic and acidic residues" evidence="1">
    <location>
        <begin position="98"/>
        <end position="110"/>
    </location>
</feature>
<comment type="caution">
    <text evidence="2">The sequence shown here is derived from an EMBL/GenBank/DDBJ whole genome shotgun (WGS) entry which is preliminary data.</text>
</comment>
<feature type="compositionally biased region" description="Basic and acidic residues" evidence="1">
    <location>
        <begin position="51"/>
        <end position="64"/>
    </location>
</feature>
<feature type="compositionally biased region" description="Polar residues" evidence="1">
    <location>
        <begin position="146"/>
        <end position="155"/>
    </location>
</feature>